<feature type="compositionally biased region" description="Low complexity" evidence="1">
    <location>
        <begin position="197"/>
        <end position="219"/>
    </location>
</feature>
<sequence>MGSSFRDDCCRNVYKILLIICKNRVFLRSLLSDNFILVVHKKLCRMKHGPHCMICSNAMIYGQGIINEISNETNSHYGFEEIMYLYRLQDQRIDTMSTSDTKSDIVPRSADNTNTANSSNTSDDTTKVPTSTDSISCKSSLDKTSNCGINPCVETPSIGHCNTSSLASNNPTTSSSSLQPLNSSEINPSTPFICVPSTSSGTTSENLSNNTTLNPSKTSENLSKPSSLVNPLTSSNTASFSLNPPTSSSNSNSNTFSTNNTSTVNPLISSSNTTTSINPLTSSCNSPSKSLPTNNTSSINPLMSFSKTAASSSSSINPSTPSSNNNTSSSSINTSSVNPLTSSSNTTSSPDTSGSLSLGADIEERLDVHIIRIMLHISYIKYPFEQLAYKHTWSTLVDYLVKVQQVH</sequence>
<feature type="compositionally biased region" description="Low complexity" evidence="1">
    <location>
        <begin position="109"/>
        <end position="123"/>
    </location>
</feature>
<organism evidence="2 3">
    <name type="scientific">Diaphorina citri</name>
    <name type="common">Asian citrus psyllid</name>
    <dbReference type="NCBI Taxonomy" id="121845"/>
    <lineage>
        <taxon>Eukaryota</taxon>
        <taxon>Metazoa</taxon>
        <taxon>Ecdysozoa</taxon>
        <taxon>Arthropoda</taxon>
        <taxon>Hexapoda</taxon>
        <taxon>Insecta</taxon>
        <taxon>Pterygota</taxon>
        <taxon>Neoptera</taxon>
        <taxon>Paraneoptera</taxon>
        <taxon>Hemiptera</taxon>
        <taxon>Sternorrhyncha</taxon>
        <taxon>Psylloidea</taxon>
        <taxon>Psyllidae</taxon>
        <taxon>Diaphorininae</taxon>
        <taxon>Diaphorina</taxon>
    </lineage>
</organism>
<feature type="compositionally biased region" description="Low complexity" evidence="1">
    <location>
        <begin position="167"/>
        <end position="184"/>
    </location>
</feature>
<dbReference type="KEGG" id="dci:113469970"/>
<dbReference type="AlphaFoldDB" id="A0A3Q0JA75"/>
<gene>
    <name evidence="3" type="primary">LOC113469970</name>
</gene>
<feature type="region of interest" description="Disordered" evidence="1">
    <location>
        <begin position="167"/>
        <end position="356"/>
    </location>
</feature>
<dbReference type="Proteomes" id="UP000079169">
    <property type="component" value="Unplaced"/>
</dbReference>
<feature type="compositionally biased region" description="Polar residues" evidence="1">
    <location>
        <begin position="284"/>
        <end position="310"/>
    </location>
</feature>
<name>A0A3Q0JA75_DIACI</name>
<evidence type="ECO:0000256" key="1">
    <source>
        <dbReference type="SAM" id="MobiDB-lite"/>
    </source>
</evidence>
<dbReference type="PaxDb" id="121845-A0A3Q0JA75"/>
<evidence type="ECO:0000313" key="3">
    <source>
        <dbReference type="RefSeq" id="XP_026683858.1"/>
    </source>
</evidence>
<proteinExistence type="predicted"/>
<feature type="compositionally biased region" description="Polar residues" evidence="1">
    <location>
        <begin position="220"/>
        <end position="238"/>
    </location>
</feature>
<feature type="region of interest" description="Disordered" evidence="1">
    <location>
        <begin position="98"/>
        <end position="142"/>
    </location>
</feature>
<feature type="compositionally biased region" description="Polar residues" evidence="1">
    <location>
        <begin position="127"/>
        <end position="142"/>
    </location>
</feature>
<reference evidence="3" key="1">
    <citation type="submission" date="2025-08" db="UniProtKB">
        <authorList>
            <consortium name="RefSeq"/>
        </authorList>
    </citation>
    <scope>IDENTIFICATION</scope>
</reference>
<dbReference type="RefSeq" id="XP_026683858.1">
    <property type="nucleotide sequence ID" value="XM_026828057.1"/>
</dbReference>
<keyword evidence="2" id="KW-1185">Reference proteome</keyword>
<feature type="compositionally biased region" description="Low complexity" evidence="1">
    <location>
        <begin position="311"/>
        <end position="355"/>
    </location>
</feature>
<evidence type="ECO:0000313" key="2">
    <source>
        <dbReference type="Proteomes" id="UP000079169"/>
    </source>
</evidence>
<dbReference type="GeneID" id="113469970"/>
<protein>
    <submittedName>
        <fullName evidence="3">GPI-anchored protein pfl2</fullName>
    </submittedName>
</protein>
<feature type="compositionally biased region" description="Low complexity" evidence="1">
    <location>
        <begin position="239"/>
        <end position="283"/>
    </location>
</feature>
<accession>A0A3Q0JA75</accession>